<gene>
    <name evidence="11" type="ORF">MAXJ12_10403</name>
</gene>
<feature type="domain" description="PAC" evidence="7">
    <location>
        <begin position="400"/>
        <end position="451"/>
    </location>
</feature>
<comment type="subcellular location">
    <subcellularLocation>
        <location evidence="1">Membrane</location>
    </subcellularLocation>
</comment>
<keyword evidence="4 6" id="KW-0472">Membrane</keyword>
<evidence type="ECO:0000256" key="5">
    <source>
        <dbReference type="SAM" id="Coils"/>
    </source>
</evidence>
<evidence type="ECO:0000259" key="10">
    <source>
        <dbReference type="PROSITE" id="PS50887"/>
    </source>
</evidence>
<keyword evidence="5" id="KW-0175">Coiled coil</keyword>
<dbReference type="Gene3D" id="3.30.450.350">
    <property type="entry name" value="CHASE domain"/>
    <property type="match status" value="1"/>
</dbReference>
<dbReference type="Pfam" id="PF00563">
    <property type="entry name" value="EAL"/>
    <property type="match status" value="1"/>
</dbReference>
<dbReference type="PANTHER" id="PTHR44757:SF2">
    <property type="entry name" value="BIOFILM ARCHITECTURE MAINTENANCE PROTEIN MBAA"/>
    <property type="match status" value="1"/>
</dbReference>
<dbReference type="CDD" id="cd01948">
    <property type="entry name" value="EAL"/>
    <property type="match status" value="1"/>
</dbReference>
<dbReference type="SUPFAM" id="SSF55073">
    <property type="entry name" value="Nucleotide cyclase"/>
    <property type="match status" value="1"/>
</dbReference>
<dbReference type="PROSITE" id="PS50839">
    <property type="entry name" value="CHASE"/>
    <property type="match status" value="1"/>
</dbReference>
<dbReference type="PROSITE" id="PS50883">
    <property type="entry name" value="EAL"/>
    <property type="match status" value="1"/>
</dbReference>
<accession>H0HPK1</accession>
<evidence type="ECO:0000313" key="12">
    <source>
        <dbReference type="Proteomes" id="UP000003250"/>
    </source>
</evidence>
<dbReference type="Pfam" id="PF00990">
    <property type="entry name" value="GGDEF"/>
    <property type="match status" value="1"/>
</dbReference>
<dbReference type="InterPro" id="IPR013655">
    <property type="entry name" value="PAS_fold_3"/>
</dbReference>
<dbReference type="InterPro" id="IPR035965">
    <property type="entry name" value="PAS-like_dom_sf"/>
</dbReference>
<dbReference type="PATRIC" id="fig|1107882.3.peg.2046"/>
<feature type="domain" description="EAL" evidence="9">
    <location>
        <begin position="646"/>
        <end position="897"/>
    </location>
</feature>
<dbReference type="PANTHER" id="PTHR44757">
    <property type="entry name" value="DIGUANYLATE CYCLASE DGCP"/>
    <property type="match status" value="1"/>
</dbReference>
<dbReference type="InterPro" id="IPR052155">
    <property type="entry name" value="Biofilm_reg_signaling"/>
</dbReference>
<evidence type="ECO:0000256" key="1">
    <source>
        <dbReference type="ARBA" id="ARBA00004370"/>
    </source>
</evidence>
<evidence type="ECO:0000259" key="8">
    <source>
        <dbReference type="PROSITE" id="PS50839"/>
    </source>
</evidence>
<reference evidence="11 12" key="1">
    <citation type="journal article" date="2012" name="J. Bacteriol.">
        <title>Draft Genome Sequence of Mesorhizobium alhagi CCNWXJ12-2T, a Novel Salt-Resistant Species Isolated from the Desert of Northwestern China.</title>
        <authorList>
            <person name="Zhou M."/>
            <person name="Chen W."/>
            <person name="Chen H."/>
            <person name="Wei G."/>
        </authorList>
    </citation>
    <scope>NUCLEOTIDE SEQUENCE [LARGE SCALE GENOMIC DNA]</scope>
    <source>
        <strain evidence="11 12">CCNWXJ12-2</strain>
    </source>
</reference>
<organism evidence="11 12">
    <name type="scientific">Mesorhizobium alhagi CCNWXJ12-2</name>
    <dbReference type="NCBI Taxonomy" id="1107882"/>
    <lineage>
        <taxon>Bacteria</taxon>
        <taxon>Pseudomonadati</taxon>
        <taxon>Pseudomonadota</taxon>
        <taxon>Alphaproteobacteria</taxon>
        <taxon>Hyphomicrobiales</taxon>
        <taxon>Phyllobacteriaceae</taxon>
        <taxon>Allomesorhizobium</taxon>
    </lineage>
</organism>
<dbReference type="PROSITE" id="PS50887">
    <property type="entry name" value="GGDEF"/>
    <property type="match status" value="1"/>
</dbReference>
<keyword evidence="12" id="KW-1185">Reference proteome</keyword>
<sequence length="902" mass="100357">MRIPDFRQAAVLSFYGFNFAQARRIVLAWTNIPAAIAVVVIVVGGIYAEHQNRLVHEQASRAVVLADVNLIRAKLEGKINGNIQLVRGLVATITTEPEMDQERFAALAENLFREQSQLRNIAAAPDLIISLMYPMKGNEDAIGLDYRTAGLQQAAALRARDTGELVLAGPVDLRQGGQAFIGRFPVFTPAEGGGEKFWGLVSAVVDVERLYRDSGLTDPALPIDVALIGHDALGKAGARFYGGPEVAESHPVTASVQLPSGSWQIAAIPKGGWDATPQNAWLLRALVFAAGALVIVPIVVSGRLIEERRKHYRDSRRREVQLRRLSQRLELALDASQIGVWEHDLETDRNVWDDRVNEMYGLPTDGKPRNYEHWASKIHPNDLERAQGDFKRAVATRGRYSSEYRIVLPGGEIRYLRTRAIVYQEGNETAKMIGAEWDVTADVMLNRELERAKDLAETRYAELEAAKARIEHNALHDSLTGLPNRRYLDEILEHYAAACARSGGYAALLHIDLDRFKQINDTLGHAAGDAMLVHAAQVLKANVRPQDFVARIGGDEFVVVCTSESGSDDLSVLADRITSQMRKPVFYEGHQCRFGVSIGIAAETGENIDPKRLLVNADIALYRAKSRGRNRHEFFTEALQAEIVTTKRVADEILAGLERNEFAAYYQPQFDAKTLEIAGVEALARWRHPTEGILTPETFIRIAEELNVVSTIDRVILEQALVEFEDWTKSGLIVPRVSVNVSARRLQDEELIKNLRNLDIRPGTVSFELVESIFLDDDDEMVAWNVNQIKELGIDIEIDDFGTGYASIVSLLKLQPRRLKIDRQLVMPIVESPTQRSLVESIVEIGRSLGIEVVAEGVETMQHARILKELGCDMLQGFALGRAMSAAELKTFIRTRKQRAAS</sequence>
<dbReference type="SMART" id="SM00267">
    <property type="entry name" value="GGDEF"/>
    <property type="match status" value="1"/>
</dbReference>
<evidence type="ECO:0000256" key="2">
    <source>
        <dbReference type="ARBA" id="ARBA00022692"/>
    </source>
</evidence>
<proteinExistence type="predicted"/>
<dbReference type="EMBL" id="AHAM01000072">
    <property type="protein sequence ID" value="EHK57344.1"/>
    <property type="molecule type" value="Genomic_DNA"/>
</dbReference>
<dbReference type="SMART" id="SM01079">
    <property type="entry name" value="CHASE"/>
    <property type="match status" value="1"/>
</dbReference>
<feature type="domain" description="CHASE" evidence="8">
    <location>
        <begin position="125"/>
        <end position="266"/>
    </location>
</feature>
<dbReference type="FunFam" id="3.30.70.270:FF:000001">
    <property type="entry name" value="Diguanylate cyclase domain protein"/>
    <property type="match status" value="1"/>
</dbReference>
<dbReference type="Gene3D" id="3.30.70.270">
    <property type="match status" value="1"/>
</dbReference>
<dbReference type="Pfam" id="PF03924">
    <property type="entry name" value="CHASE"/>
    <property type="match status" value="1"/>
</dbReference>
<feature type="transmembrane region" description="Helical" evidence="6">
    <location>
        <begin position="281"/>
        <end position="305"/>
    </location>
</feature>
<dbReference type="InterPro" id="IPR000700">
    <property type="entry name" value="PAS-assoc_C"/>
</dbReference>
<name>H0HPK1_9HYPH</name>
<dbReference type="SUPFAM" id="SSF55785">
    <property type="entry name" value="PYP-like sensor domain (PAS domain)"/>
    <property type="match status" value="1"/>
</dbReference>
<protein>
    <submittedName>
        <fullName evidence="11">PAS/PAC and Chase sensor-containing diguanylate cyclase/phosphodiesterase</fullName>
    </submittedName>
</protein>
<evidence type="ECO:0000313" key="11">
    <source>
        <dbReference type="EMBL" id="EHK57344.1"/>
    </source>
</evidence>
<dbReference type="NCBIfam" id="TIGR00254">
    <property type="entry name" value="GGDEF"/>
    <property type="match status" value="1"/>
</dbReference>
<evidence type="ECO:0000256" key="4">
    <source>
        <dbReference type="ARBA" id="ARBA00023136"/>
    </source>
</evidence>
<dbReference type="InterPro" id="IPR000160">
    <property type="entry name" value="GGDEF_dom"/>
</dbReference>
<keyword evidence="2 6" id="KW-0812">Transmembrane</keyword>
<dbReference type="Gene3D" id="3.20.20.450">
    <property type="entry name" value="EAL domain"/>
    <property type="match status" value="1"/>
</dbReference>
<dbReference type="Gene3D" id="3.30.450.20">
    <property type="entry name" value="PAS domain"/>
    <property type="match status" value="1"/>
</dbReference>
<feature type="coiled-coil region" evidence="5">
    <location>
        <begin position="446"/>
        <end position="473"/>
    </location>
</feature>
<evidence type="ECO:0000259" key="9">
    <source>
        <dbReference type="PROSITE" id="PS50883"/>
    </source>
</evidence>
<feature type="transmembrane region" description="Helical" evidence="6">
    <location>
        <begin position="26"/>
        <end position="48"/>
    </location>
</feature>
<evidence type="ECO:0000259" key="7">
    <source>
        <dbReference type="PROSITE" id="PS50113"/>
    </source>
</evidence>
<dbReference type="PROSITE" id="PS50113">
    <property type="entry name" value="PAC"/>
    <property type="match status" value="1"/>
</dbReference>
<dbReference type="Gene3D" id="2.10.70.100">
    <property type="match status" value="1"/>
</dbReference>
<dbReference type="AlphaFoldDB" id="H0HPK1"/>
<dbReference type="InterPro" id="IPR029787">
    <property type="entry name" value="Nucleotide_cyclase"/>
</dbReference>
<keyword evidence="3 6" id="KW-1133">Transmembrane helix</keyword>
<dbReference type="InterPro" id="IPR043128">
    <property type="entry name" value="Rev_trsase/Diguanyl_cyclase"/>
</dbReference>
<dbReference type="SMART" id="SM00052">
    <property type="entry name" value="EAL"/>
    <property type="match status" value="1"/>
</dbReference>
<dbReference type="GO" id="GO:0016020">
    <property type="term" value="C:membrane"/>
    <property type="evidence" value="ECO:0007669"/>
    <property type="project" value="UniProtKB-SubCell"/>
</dbReference>
<dbReference type="GO" id="GO:0007165">
    <property type="term" value="P:signal transduction"/>
    <property type="evidence" value="ECO:0007669"/>
    <property type="project" value="UniProtKB-ARBA"/>
</dbReference>
<feature type="domain" description="GGDEF" evidence="10">
    <location>
        <begin position="504"/>
        <end position="637"/>
    </location>
</feature>
<dbReference type="Proteomes" id="UP000003250">
    <property type="component" value="Unassembled WGS sequence"/>
</dbReference>
<dbReference type="InterPro" id="IPR042240">
    <property type="entry name" value="CHASE_sf"/>
</dbReference>
<evidence type="ECO:0000256" key="3">
    <source>
        <dbReference type="ARBA" id="ARBA00022989"/>
    </source>
</evidence>
<dbReference type="RefSeq" id="WP_008835712.1">
    <property type="nucleotide sequence ID" value="NZ_AHAM01000072.1"/>
</dbReference>
<dbReference type="InterPro" id="IPR006189">
    <property type="entry name" value="CHASE_dom"/>
</dbReference>
<dbReference type="CDD" id="cd01949">
    <property type="entry name" value="GGDEF"/>
    <property type="match status" value="1"/>
</dbReference>
<dbReference type="InterPro" id="IPR001633">
    <property type="entry name" value="EAL_dom"/>
</dbReference>
<evidence type="ECO:0000256" key="6">
    <source>
        <dbReference type="SAM" id="Phobius"/>
    </source>
</evidence>
<dbReference type="GO" id="GO:0003824">
    <property type="term" value="F:catalytic activity"/>
    <property type="evidence" value="ECO:0007669"/>
    <property type="project" value="UniProtKB-ARBA"/>
</dbReference>
<dbReference type="Pfam" id="PF08447">
    <property type="entry name" value="PAS_3"/>
    <property type="match status" value="1"/>
</dbReference>
<dbReference type="InterPro" id="IPR035919">
    <property type="entry name" value="EAL_sf"/>
</dbReference>
<dbReference type="SUPFAM" id="SSF141868">
    <property type="entry name" value="EAL domain-like"/>
    <property type="match status" value="1"/>
</dbReference>